<dbReference type="Pfam" id="PF05833">
    <property type="entry name" value="NFACT_N"/>
    <property type="match status" value="1"/>
</dbReference>
<evidence type="ECO:0000313" key="1">
    <source>
        <dbReference type="EMBL" id="NCN65449.1"/>
    </source>
</evidence>
<dbReference type="GO" id="GO:0000049">
    <property type="term" value="F:tRNA binding"/>
    <property type="evidence" value="ECO:0007669"/>
    <property type="project" value="TreeGrafter"/>
</dbReference>
<dbReference type="EMBL" id="JAACQH010000111">
    <property type="protein sequence ID" value="NCS91836.1"/>
    <property type="molecule type" value="Genomic_DNA"/>
</dbReference>
<dbReference type="GO" id="GO:0043023">
    <property type="term" value="F:ribosomal large subunit binding"/>
    <property type="evidence" value="ECO:0007669"/>
    <property type="project" value="TreeGrafter"/>
</dbReference>
<protein>
    <submittedName>
        <fullName evidence="2">Uncharacterized protein</fullName>
    </submittedName>
</protein>
<dbReference type="PANTHER" id="PTHR15239:SF6">
    <property type="entry name" value="RIBOSOME QUALITY CONTROL COMPLEX SUBUNIT NEMF"/>
    <property type="match status" value="1"/>
</dbReference>
<dbReference type="EMBL" id="JAACVF010000144">
    <property type="protein sequence ID" value="NCN65449.1"/>
    <property type="molecule type" value="Genomic_DNA"/>
</dbReference>
<dbReference type="Proteomes" id="UP000738826">
    <property type="component" value="Unassembled WGS sequence"/>
</dbReference>
<dbReference type="Gene3D" id="2.30.310.10">
    <property type="entry name" value="ibrinogen binding protein from staphylococcus aureus domain"/>
    <property type="match status" value="1"/>
</dbReference>
<gene>
    <name evidence="2" type="ORF">GW779_05480</name>
    <name evidence="1" type="ORF">GW910_05255</name>
</gene>
<evidence type="ECO:0000313" key="3">
    <source>
        <dbReference type="Proteomes" id="UP000738826"/>
    </source>
</evidence>
<sequence>MEPFRKTCGFDFYIVGRKIKKEILNGRIEKIYFIKREDGYVVKFMVYKNQKKFLIITDNAIACYENDIVENPHVPSTFTMVLRKHLEDKFITDVLQCNNDKILSVKTANHILYLEFFGKGNVVLCDNENKIIDALIKREWKGRAVKHGEIYKFPENTLSEKAVMLFFGAYFNEVKENINAAQGNPYESGINFLGDKEGEISGIFKNLIAYNLKRDYEMEKIEKDLKKLEFIAGQQRKRSEELNDEVLIYSKIGDEIYLNSGIIEEILENAKNKVPDSRIKRTEGTNVVAEI</sequence>
<evidence type="ECO:0000313" key="2">
    <source>
        <dbReference type="EMBL" id="NCS91836.1"/>
    </source>
</evidence>
<accession>A0A8J8CHE1</accession>
<proteinExistence type="predicted"/>
<dbReference type="GO" id="GO:0072344">
    <property type="term" value="P:rescue of stalled ribosome"/>
    <property type="evidence" value="ECO:0007669"/>
    <property type="project" value="TreeGrafter"/>
</dbReference>
<dbReference type="GO" id="GO:1990112">
    <property type="term" value="C:RQC complex"/>
    <property type="evidence" value="ECO:0007669"/>
    <property type="project" value="TreeGrafter"/>
</dbReference>
<name>A0A8J8CHE1_9ARCH</name>
<dbReference type="Proteomes" id="UP000768163">
    <property type="component" value="Unassembled WGS sequence"/>
</dbReference>
<dbReference type="PANTHER" id="PTHR15239">
    <property type="entry name" value="NUCLEAR EXPORT MEDIATOR FACTOR NEMF"/>
    <property type="match status" value="1"/>
</dbReference>
<dbReference type="AlphaFoldDB" id="A0A8J8CHE1"/>
<comment type="caution">
    <text evidence="2">The sequence shown here is derived from an EMBL/GenBank/DDBJ whole genome shotgun (WGS) entry which is preliminary data.</text>
</comment>
<reference evidence="2" key="1">
    <citation type="submission" date="2019-11" db="EMBL/GenBank/DDBJ databases">
        <title>Lipid analysis of CO2-rich subsurface aquifers suggests an autotrophy-based deep biosphere with lysolipids enriched in CPR bacteria.</title>
        <authorList>
            <person name="Probst A.J."/>
            <person name="Elling F.J."/>
            <person name="Castelle C.J."/>
            <person name="Zhu Q."/>
            <person name="Elvert M."/>
            <person name="Birarda G."/>
            <person name="Holman H.-Y."/>
            <person name="Lane K.R."/>
            <person name="Ladd B."/>
            <person name="Ryan M.C."/>
            <person name="Woyke T."/>
            <person name="Hinrichs K.-U."/>
            <person name="Banfield J.F."/>
        </authorList>
    </citation>
    <scope>NUCLEOTIDE SEQUENCE</scope>
    <source>
        <strain evidence="1">CG_2015-01_33_1645</strain>
        <strain evidence="2">CG_2015-04_33_537</strain>
    </source>
</reference>
<dbReference type="InterPro" id="IPR051608">
    <property type="entry name" value="RQC_Subunit_NEMF"/>
</dbReference>
<organism evidence="2 3">
    <name type="scientific">Candidatus Altarchaeum hamiconexum</name>
    <dbReference type="NCBI Taxonomy" id="1803513"/>
    <lineage>
        <taxon>Archaea</taxon>
        <taxon>Candidatus Altarchaeota</taxon>
        <taxon>Candidatus Altiarchaeia</taxon>
        <taxon>Candidatus Altarchaeales</taxon>
        <taxon>Candidatus Altarchaeaceae</taxon>
        <taxon>Candidatus Altarchaeum</taxon>
    </lineage>
</organism>